<evidence type="ECO:0000313" key="2">
    <source>
        <dbReference type="Proteomes" id="UP000681340"/>
    </source>
</evidence>
<proteinExistence type="predicted"/>
<dbReference type="EMBL" id="BOQL01000082">
    <property type="protein sequence ID" value="GIM79416.1"/>
    <property type="molecule type" value="Genomic_DNA"/>
</dbReference>
<name>A0A919SXW7_9ACTN</name>
<gene>
    <name evidence="1" type="ORF">Aau02nite_85670</name>
</gene>
<organism evidence="1 2">
    <name type="scientific">Actinoplanes auranticolor</name>
    <dbReference type="NCBI Taxonomy" id="47988"/>
    <lineage>
        <taxon>Bacteria</taxon>
        <taxon>Bacillati</taxon>
        <taxon>Actinomycetota</taxon>
        <taxon>Actinomycetes</taxon>
        <taxon>Micromonosporales</taxon>
        <taxon>Micromonosporaceae</taxon>
        <taxon>Actinoplanes</taxon>
    </lineage>
</organism>
<keyword evidence="2" id="KW-1185">Reference proteome</keyword>
<dbReference type="AlphaFoldDB" id="A0A919SXW7"/>
<accession>A0A919SXW7</accession>
<comment type="caution">
    <text evidence="1">The sequence shown here is derived from an EMBL/GenBank/DDBJ whole genome shotgun (WGS) entry which is preliminary data.</text>
</comment>
<evidence type="ECO:0000313" key="1">
    <source>
        <dbReference type="EMBL" id="GIM79416.1"/>
    </source>
</evidence>
<dbReference type="Proteomes" id="UP000681340">
    <property type="component" value="Unassembled WGS sequence"/>
</dbReference>
<sequence>MVIELADADTGTVCRSGRVDRADFRLPLKRLLRRSPGVTILKLVGERLAPAVPPAGPSCW</sequence>
<reference evidence="1" key="1">
    <citation type="submission" date="2021-03" db="EMBL/GenBank/DDBJ databases">
        <title>Whole genome shotgun sequence of Actinoplanes auranticolor NBRC 12245.</title>
        <authorList>
            <person name="Komaki H."/>
            <person name="Tamura T."/>
        </authorList>
    </citation>
    <scope>NUCLEOTIDE SEQUENCE</scope>
    <source>
        <strain evidence="1">NBRC 12245</strain>
    </source>
</reference>
<protein>
    <submittedName>
        <fullName evidence="1">Uncharacterized protein</fullName>
    </submittedName>
</protein>